<reference evidence="1 2" key="2">
    <citation type="submission" date="2017-10" db="EMBL/GenBank/DDBJ databases">
        <title>Genome analyses suggest a sexual origin of heterokaryosis in a supposedly ancient asexual fungus.</title>
        <authorList>
            <person name="Corradi N."/>
            <person name="Sedzielewska K."/>
            <person name="Noel J."/>
            <person name="Charron P."/>
            <person name="Farinelli L."/>
            <person name="Marton T."/>
            <person name="Kruger M."/>
            <person name="Pelin A."/>
            <person name="Brachmann A."/>
            <person name="Corradi N."/>
        </authorList>
    </citation>
    <scope>NUCLEOTIDE SEQUENCE [LARGE SCALE GENOMIC DNA]</scope>
    <source>
        <strain evidence="1 2">A1</strain>
    </source>
</reference>
<reference evidence="1 2" key="1">
    <citation type="submission" date="2017-10" db="EMBL/GenBank/DDBJ databases">
        <title>Extensive intraspecific genome diversity in a model arbuscular mycorrhizal fungus.</title>
        <authorList>
            <person name="Chen E.C.H."/>
            <person name="Morin E."/>
            <person name="Baudet D."/>
            <person name="Noel J."/>
            <person name="Ndikumana S."/>
            <person name="Charron P."/>
            <person name="St-Onge C."/>
            <person name="Giorgi J."/>
            <person name="Grigoriev I.V."/>
            <person name="Roux C."/>
            <person name="Martin F.M."/>
            <person name="Corradi N."/>
        </authorList>
    </citation>
    <scope>NUCLEOTIDE SEQUENCE [LARGE SCALE GENOMIC DNA]</scope>
    <source>
        <strain evidence="1 2">A1</strain>
    </source>
</reference>
<organism evidence="1 2">
    <name type="scientific">Rhizophagus irregularis</name>
    <dbReference type="NCBI Taxonomy" id="588596"/>
    <lineage>
        <taxon>Eukaryota</taxon>
        <taxon>Fungi</taxon>
        <taxon>Fungi incertae sedis</taxon>
        <taxon>Mucoromycota</taxon>
        <taxon>Glomeromycotina</taxon>
        <taxon>Glomeromycetes</taxon>
        <taxon>Glomerales</taxon>
        <taxon>Glomeraceae</taxon>
        <taxon>Rhizophagus</taxon>
    </lineage>
</organism>
<protein>
    <submittedName>
        <fullName evidence="1">Uncharacterized protein</fullName>
    </submittedName>
</protein>
<accession>A0A2N0S5A3</accession>
<dbReference type="Proteomes" id="UP000232688">
    <property type="component" value="Unassembled WGS sequence"/>
</dbReference>
<dbReference type="EMBL" id="LLXH01000205">
    <property type="protein sequence ID" value="PKC70725.1"/>
    <property type="molecule type" value="Genomic_DNA"/>
</dbReference>
<comment type="caution">
    <text evidence="1">The sequence shown here is derived from an EMBL/GenBank/DDBJ whole genome shotgun (WGS) entry which is preliminary data.</text>
</comment>
<dbReference type="VEuPathDB" id="FungiDB:RhiirA1_454386"/>
<evidence type="ECO:0000313" key="1">
    <source>
        <dbReference type="EMBL" id="PKC70725.1"/>
    </source>
</evidence>
<gene>
    <name evidence="1" type="ORF">RhiirA1_454386</name>
</gene>
<evidence type="ECO:0000313" key="2">
    <source>
        <dbReference type="Proteomes" id="UP000232688"/>
    </source>
</evidence>
<sequence length="349" mass="40946">MANNKLLPKLLQNLLDILNDEEYYDITIEVGNDPYIKIFRAQMEMNINFVYICYDNRNLKEANKPETGKQRSKKQHITIVNNHFNIIKPKHEWIIQDINISEKFYNYQLSVLETLKTTGLTWHHTYDILALSNIIILTQQCPYQNFFTRKGWKIIIDTNPYKLKDPGIPPSMLASLHDAALKHLCGKDSLIYPDQTPLSRISLRAFNELRESGKDYEVRIDRSVKATRQRPDFSCTVDAHLRAGEAINQQLYSKGGDVLQSYIMDLRFDDLYRSWPFLTSRLVIDEPILPLIESNFIHFATREVRIPNVSEPLLSKHYLRIYPILSFYSFTERVSKITENYTRSVPDFF</sequence>
<dbReference type="AlphaFoldDB" id="A0A2N0S5A3"/>
<proteinExistence type="predicted"/>
<dbReference type="VEuPathDB" id="FungiDB:FUN_010833"/>
<name>A0A2N0S5A3_9GLOM</name>
<dbReference type="VEuPathDB" id="FungiDB:RhiirFUN_016122"/>